<protein>
    <submittedName>
        <fullName evidence="2">Glycosyl transferase, family 2 (Modular protein)</fullName>
    </submittedName>
</protein>
<organism evidence="2 3">
    <name type="scientific">Candidatus Gottesmanbacteria bacterium GW2011_GWA1_34_13</name>
    <dbReference type="NCBI Taxonomy" id="1618434"/>
    <lineage>
        <taxon>Bacteria</taxon>
        <taxon>Candidatus Gottesmaniibacteriota</taxon>
    </lineage>
</organism>
<dbReference type="GO" id="GO:0016758">
    <property type="term" value="F:hexosyltransferase activity"/>
    <property type="evidence" value="ECO:0007669"/>
    <property type="project" value="UniProtKB-ARBA"/>
</dbReference>
<proteinExistence type="predicted"/>
<dbReference type="InterPro" id="IPR029044">
    <property type="entry name" value="Nucleotide-diphossugar_trans"/>
</dbReference>
<gene>
    <name evidence="2" type="ORF">UR52_C0001G0046</name>
</gene>
<dbReference type="PANTHER" id="PTHR22916">
    <property type="entry name" value="GLYCOSYLTRANSFERASE"/>
    <property type="match status" value="1"/>
</dbReference>
<evidence type="ECO:0000313" key="3">
    <source>
        <dbReference type="Proteomes" id="UP000034176"/>
    </source>
</evidence>
<evidence type="ECO:0000259" key="1">
    <source>
        <dbReference type="Pfam" id="PF00535"/>
    </source>
</evidence>
<dbReference type="AlphaFoldDB" id="A0A0G0B8C6"/>
<dbReference type="SUPFAM" id="SSF53448">
    <property type="entry name" value="Nucleotide-diphospho-sugar transferases"/>
    <property type="match status" value="1"/>
</dbReference>
<dbReference type="EMBL" id="LBPN01000001">
    <property type="protein sequence ID" value="KKP59966.1"/>
    <property type="molecule type" value="Genomic_DNA"/>
</dbReference>
<dbReference type="InterPro" id="IPR001173">
    <property type="entry name" value="Glyco_trans_2-like"/>
</dbReference>
<dbReference type="PANTHER" id="PTHR22916:SF3">
    <property type="entry name" value="UDP-GLCNAC:BETAGAL BETA-1,3-N-ACETYLGLUCOSAMINYLTRANSFERASE-LIKE PROTEIN 1"/>
    <property type="match status" value="1"/>
</dbReference>
<sequence>MTYSKNHPLISIITPTYNMGQFLDGCIQSVLHQDYPYVEHIIHDGKSTDNTQAILKKYRKQKYINRIKISSQKDIGQSDGLNKAIQQAKGDYLLILNADDELLPYACAWAITNFSLFPDYAVIYGDVYLIDKNGKLIKIATSDQYDLKKLFCVELVPPAQAAFIQTKYFKKVGFYADKNLDTCPDFEMWIRIASKFSMKHIPGVISKYRAYSHNDSHAQRYAMRFYKAKKIVIDKALNRYTKYKMIPFLKYKAYSGLSFWTAQQAINEKNLLALKMLIQSVLHYPSLVNIKRVINIFMDSPLLTLKLLFNK</sequence>
<comment type="caution">
    <text evidence="2">The sequence shown here is derived from an EMBL/GenBank/DDBJ whole genome shotgun (WGS) entry which is preliminary data.</text>
</comment>
<dbReference type="STRING" id="1618434.UR52_C0001G0046"/>
<dbReference type="Proteomes" id="UP000034176">
    <property type="component" value="Unassembled WGS sequence"/>
</dbReference>
<reference evidence="2 3" key="1">
    <citation type="journal article" date="2015" name="Nature">
        <title>rRNA introns, odd ribosomes, and small enigmatic genomes across a large radiation of phyla.</title>
        <authorList>
            <person name="Brown C.T."/>
            <person name="Hug L.A."/>
            <person name="Thomas B.C."/>
            <person name="Sharon I."/>
            <person name="Castelle C.J."/>
            <person name="Singh A."/>
            <person name="Wilkins M.J."/>
            <person name="Williams K.H."/>
            <person name="Banfield J.F."/>
        </authorList>
    </citation>
    <scope>NUCLEOTIDE SEQUENCE [LARGE SCALE GENOMIC DNA]</scope>
</reference>
<evidence type="ECO:0000313" key="2">
    <source>
        <dbReference type="EMBL" id="KKP59966.1"/>
    </source>
</evidence>
<dbReference type="CDD" id="cd06433">
    <property type="entry name" value="GT_2_WfgS_like"/>
    <property type="match status" value="1"/>
</dbReference>
<accession>A0A0G0B8C6</accession>
<keyword evidence="2" id="KW-0808">Transferase</keyword>
<dbReference type="Gene3D" id="3.90.550.10">
    <property type="entry name" value="Spore Coat Polysaccharide Biosynthesis Protein SpsA, Chain A"/>
    <property type="match status" value="1"/>
</dbReference>
<dbReference type="Pfam" id="PF00535">
    <property type="entry name" value="Glycos_transf_2"/>
    <property type="match status" value="1"/>
</dbReference>
<name>A0A0G0B8C6_9BACT</name>
<feature type="domain" description="Glycosyltransferase 2-like" evidence="1">
    <location>
        <begin position="11"/>
        <end position="141"/>
    </location>
</feature>